<evidence type="ECO:0000256" key="9">
    <source>
        <dbReference type="ARBA" id="ARBA00023264"/>
    </source>
</evidence>
<dbReference type="InterPro" id="IPR000462">
    <property type="entry name" value="CDP-OH_P_trans"/>
</dbReference>
<dbReference type="InterPro" id="IPR048254">
    <property type="entry name" value="CDP_ALCOHOL_P_TRANSF_CS"/>
</dbReference>
<keyword evidence="7 10" id="KW-0472">Membrane</keyword>
<sequence length="111" mass="12105">MRQGFSGRKLDPDRARRRQRQLRFGRVPINFLIPNAVTLLGLAAGVTAIRFAFEGRYSDAVLAILLAAILDGLDGRIARALRGTSRFGAELDSLADFVSFGVAPGVVLYAW</sequence>
<evidence type="ECO:0000256" key="10">
    <source>
        <dbReference type="SAM" id="Phobius"/>
    </source>
</evidence>
<dbReference type="AlphaFoldDB" id="A0A3B0TCY0"/>
<proteinExistence type="predicted"/>
<dbReference type="GO" id="GO:0003882">
    <property type="term" value="F:CDP-diacylglycerol-serine O-phosphatidyltransferase activity"/>
    <property type="evidence" value="ECO:0007669"/>
    <property type="project" value="UniProtKB-EC"/>
</dbReference>
<evidence type="ECO:0000256" key="5">
    <source>
        <dbReference type="ARBA" id="ARBA00022989"/>
    </source>
</evidence>
<organism evidence="11">
    <name type="scientific">hydrothermal vent metagenome</name>
    <dbReference type="NCBI Taxonomy" id="652676"/>
    <lineage>
        <taxon>unclassified sequences</taxon>
        <taxon>metagenomes</taxon>
        <taxon>ecological metagenomes</taxon>
    </lineage>
</organism>
<dbReference type="InterPro" id="IPR050324">
    <property type="entry name" value="CDP-alcohol_PTase-I"/>
</dbReference>
<evidence type="ECO:0000256" key="7">
    <source>
        <dbReference type="ARBA" id="ARBA00023136"/>
    </source>
</evidence>
<dbReference type="GO" id="GO:0016020">
    <property type="term" value="C:membrane"/>
    <property type="evidence" value="ECO:0007669"/>
    <property type="project" value="UniProtKB-SubCell"/>
</dbReference>
<accession>A0A3B0TCY0</accession>
<evidence type="ECO:0000256" key="4">
    <source>
        <dbReference type="ARBA" id="ARBA00022692"/>
    </source>
</evidence>
<keyword evidence="4 10" id="KW-0812">Transmembrane</keyword>
<dbReference type="EC" id="2.7.8.8" evidence="11"/>
<keyword evidence="6" id="KW-0443">Lipid metabolism</keyword>
<dbReference type="EMBL" id="UOEM01000079">
    <property type="protein sequence ID" value="VAW14750.1"/>
    <property type="molecule type" value="Genomic_DNA"/>
</dbReference>
<dbReference type="InterPro" id="IPR043130">
    <property type="entry name" value="CDP-OH_PTrfase_TM_dom"/>
</dbReference>
<reference evidence="11" key="1">
    <citation type="submission" date="2018-06" db="EMBL/GenBank/DDBJ databases">
        <authorList>
            <person name="Zhirakovskaya E."/>
        </authorList>
    </citation>
    <scope>NUCLEOTIDE SEQUENCE</scope>
</reference>
<feature type="non-terminal residue" evidence="11">
    <location>
        <position position="111"/>
    </location>
</feature>
<keyword evidence="3 11" id="KW-0808">Transferase</keyword>
<evidence type="ECO:0000256" key="2">
    <source>
        <dbReference type="ARBA" id="ARBA00022516"/>
    </source>
</evidence>
<evidence type="ECO:0000256" key="6">
    <source>
        <dbReference type="ARBA" id="ARBA00023098"/>
    </source>
</evidence>
<keyword evidence="9" id="KW-1208">Phospholipid metabolism</keyword>
<keyword evidence="2" id="KW-0444">Lipid biosynthesis</keyword>
<gene>
    <name evidence="11" type="ORF">MNBD_ALPHA09-1526</name>
</gene>
<dbReference type="PANTHER" id="PTHR14269:SF61">
    <property type="entry name" value="CDP-DIACYLGLYCEROL--SERINE O-PHOSPHATIDYLTRANSFERASE"/>
    <property type="match status" value="1"/>
</dbReference>
<keyword evidence="8" id="KW-0594">Phospholipid biosynthesis</keyword>
<evidence type="ECO:0000256" key="3">
    <source>
        <dbReference type="ARBA" id="ARBA00022679"/>
    </source>
</evidence>
<evidence type="ECO:0000256" key="1">
    <source>
        <dbReference type="ARBA" id="ARBA00004141"/>
    </source>
</evidence>
<dbReference type="PANTHER" id="PTHR14269">
    <property type="entry name" value="CDP-DIACYLGLYCEROL--GLYCEROL-3-PHOSPHATE 3-PHOSPHATIDYLTRANSFERASE-RELATED"/>
    <property type="match status" value="1"/>
</dbReference>
<dbReference type="Pfam" id="PF01066">
    <property type="entry name" value="CDP-OH_P_transf"/>
    <property type="match status" value="1"/>
</dbReference>
<keyword evidence="5 10" id="KW-1133">Transmembrane helix</keyword>
<comment type="subcellular location">
    <subcellularLocation>
        <location evidence="1">Membrane</location>
        <topology evidence="1">Multi-pass membrane protein</topology>
    </subcellularLocation>
</comment>
<evidence type="ECO:0000313" key="11">
    <source>
        <dbReference type="EMBL" id="VAW14750.1"/>
    </source>
</evidence>
<name>A0A3B0TCY0_9ZZZZ</name>
<protein>
    <submittedName>
        <fullName evidence="11">CDP-diacylglycerol--serine O-phosphatidyltransferase</fullName>
        <ecNumber evidence="11">2.7.8.8</ecNumber>
    </submittedName>
</protein>
<dbReference type="PROSITE" id="PS00379">
    <property type="entry name" value="CDP_ALCOHOL_P_TRANSF"/>
    <property type="match status" value="1"/>
</dbReference>
<dbReference type="Gene3D" id="1.20.120.1760">
    <property type="match status" value="1"/>
</dbReference>
<feature type="transmembrane region" description="Helical" evidence="10">
    <location>
        <begin position="27"/>
        <end position="49"/>
    </location>
</feature>
<evidence type="ECO:0000256" key="8">
    <source>
        <dbReference type="ARBA" id="ARBA00023209"/>
    </source>
</evidence>
<dbReference type="GO" id="GO:0008654">
    <property type="term" value="P:phospholipid biosynthetic process"/>
    <property type="evidence" value="ECO:0007669"/>
    <property type="project" value="UniProtKB-KW"/>
</dbReference>